<dbReference type="SUPFAM" id="SSF51735">
    <property type="entry name" value="NAD(P)-binding Rossmann-fold domains"/>
    <property type="match status" value="1"/>
</dbReference>
<dbReference type="Gene3D" id="3.90.180.10">
    <property type="entry name" value="Medium-chain alcohol dehydrogenases, catalytic domain"/>
    <property type="match status" value="1"/>
</dbReference>
<dbReference type="PANTHER" id="PTHR43880:SF12">
    <property type="entry name" value="ALCOHOL DEHYDROGENASE CLASS-3"/>
    <property type="match status" value="1"/>
</dbReference>
<dbReference type="InterPro" id="IPR013154">
    <property type="entry name" value="ADH-like_N"/>
</dbReference>
<accession>A0ABV8J1R1</accession>
<keyword evidence="4" id="KW-0560">Oxidoreductase</keyword>
<reference evidence="9" key="1">
    <citation type="journal article" date="2019" name="Int. J. Syst. Evol. Microbiol.">
        <title>The Global Catalogue of Microorganisms (GCM) 10K type strain sequencing project: providing services to taxonomists for standard genome sequencing and annotation.</title>
        <authorList>
            <consortium name="The Broad Institute Genomics Platform"/>
            <consortium name="The Broad Institute Genome Sequencing Center for Infectious Disease"/>
            <person name="Wu L."/>
            <person name="Ma J."/>
        </authorList>
    </citation>
    <scope>NUCLEOTIDE SEQUENCE [LARGE SCALE GENOMIC DNA]</scope>
    <source>
        <strain evidence="9">TBRC 5832</strain>
    </source>
</reference>
<gene>
    <name evidence="8" type="ORF">ACFO0C_30040</name>
</gene>
<organism evidence="8 9">
    <name type="scientific">Actinoplanes subglobosus</name>
    <dbReference type="NCBI Taxonomy" id="1547892"/>
    <lineage>
        <taxon>Bacteria</taxon>
        <taxon>Bacillati</taxon>
        <taxon>Actinomycetota</taxon>
        <taxon>Actinomycetes</taxon>
        <taxon>Micromonosporales</taxon>
        <taxon>Micromonosporaceae</taxon>
        <taxon>Actinoplanes</taxon>
    </lineage>
</organism>
<evidence type="ECO:0000256" key="2">
    <source>
        <dbReference type="ARBA" id="ARBA00022723"/>
    </source>
</evidence>
<comment type="similarity">
    <text evidence="1 6">Belongs to the zinc-containing alcohol dehydrogenase family.</text>
</comment>
<evidence type="ECO:0000256" key="5">
    <source>
        <dbReference type="ARBA" id="ARBA00023027"/>
    </source>
</evidence>
<comment type="caution">
    <text evidence="8">The sequence shown here is derived from an EMBL/GenBank/DDBJ whole genome shotgun (WGS) entry which is preliminary data.</text>
</comment>
<dbReference type="Proteomes" id="UP001595867">
    <property type="component" value="Unassembled WGS sequence"/>
</dbReference>
<evidence type="ECO:0000256" key="3">
    <source>
        <dbReference type="ARBA" id="ARBA00022833"/>
    </source>
</evidence>
<evidence type="ECO:0000259" key="7">
    <source>
        <dbReference type="SMART" id="SM00829"/>
    </source>
</evidence>
<protein>
    <submittedName>
        <fullName evidence="8">Zn-dependent alcohol dehydrogenase</fullName>
    </submittedName>
</protein>
<evidence type="ECO:0000256" key="4">
    <source>
        <dbReference type="ARBA" id="ARBA00023002"/>
    </source>
</evidence>
<dbReference type="PROSITE" id="PS00059">
    <property type="entry name" value="ADH_ZINC"/>
    <property type="match status" value="1"/>
</dbReference>
<dbReference type="InterPro" id="IPR036291">
    <property type="entry name" value="NAD(P)-bd_dom_sf"/>
</dbReference>
<dbReference type="Pfam" id="PF00107">
    <property type="entry name" value="ADH_zinc_N"/>
    <property type="match status" value="1"/>
</dbReference>
<evidence type="ECO:0000313" key="8">
    <source>
        <dbReference type="EMBL" id="MFC4069192.1"/>
    </source>
</evidence>
<feature type="domain" description="Enoyl reductase (ER)" evidence="7">
    <location>
        <begin position="10"/>
        <end position="357"/>
    </location>
</feature>
<keyword evidence="3 6" id="KW-0862">Zinc</keyword>
<evidence type="ECO:0000313" key="9">
    <source>
        <dbReference type="Proteomes" id="UP001595867"/>
    </source>
</evidence>
<dbReference type="SMART" id="SM00829">
    <property type="entry name" value="PKS_ER"/>
    <property type="match status" value="1"/>
</dbReference>
<dbReference type="Pfam" id="PF08240">
    <property type="entry name" value="ADH_N"/>
    <property type="match status" value="1"/>
</dbReference>
<dbReference type="InterPro" id="IPR011032">
    <property type="entry name" value="GroES-like_sf"/>
</dbReference>
<dbReference type="InterPro" id="IPR020843">
    <property type="entry name" value="ER"/>
</dbReference>
<keyword evidence="5" id="KW-0520">NAD</keyword>
<proteinExistence type="inferred from homology"/>
<dbReference type="Gene3D" id="3.40.50.720">
    <property type="entry name" value="NAD(P)-binding Rossmann-like Domain"/>
    <property type="match status" value="1"/>
</dbReference>
<evidence type="ECO:0000256" key="1">
    <source>
        <dbReference type="ARBA" id="ARBA00008072"/>
    </source>
</evidence>
<name>A0ABV8J1R1_9ACTN</name>
<dbReference type="SUPFAM" id="SSF50129">
    <property type="entry name" value="GroES-like"/>
    <property type="match status" value="1"/>
</dbReference>
<keyword evidence="2 6" id="KW-0479">Metal-binding</keyword>
<dbReference type="InterPro" id="IPR013149">
    <property type="entry name" value="ADH-like_C"/>
</dbReference>
<sequence>MRAAVLHTIGDEKLDLRDDVTVLGPGPGEVRLRVRAAGVCHSDLSALRGGLPQPVPAVLGHEAAGDVIEVGDGVDDLAPGDRVAVNWLPACGVCTHCRRGEAYLCMTHVMAGYVIPRFTAGDLEIFGMAGCGSFAEEMVVPRAGAVKIDDDVPYEVAALVGCGVTTGVGAVINTARVRPGDSVVVIGCGGVGIAAIQGARLAGAAQIMAVDTVPARHEAARRFGATHTATPDELGDLQGEVVPEGFDHAFDVVAVPQTLRTAWTATRRGGQVIVVGAGRAEDQVEFSPFELLFEGKTIVPSLYGSAEPHRDFPRLLALWRAGRLDIEGMISRRLRLDQVGDGLAALGSGDVIRQVIIND</sequence>
<dbReference type="EMBL" id="JBHSBL010000020">
    <property type="protein sequence ID" value="MFC4069192.1"/>
    <property type="molecule type" value="Genomic_DNA"/>
</dbReference>
<comment type="cofactor">
    <cofactor evidence="6">
        <name>Zn(2+)</name>
        <dbReference type="ChEBI" id="CHEBI:29105"/>
    </cofactor>
</comment>
<keyword evidence="9" id="KW-1185">Reference proteome</keyword>
<evidence type="ECO:0000256" key="6">
    <source>
        <dbReference type="RuleBase" id="RU361277"/>
    </source>
</evidence>
<dbReference type="CDD" id="cd08279">
    <property type="entry name" value="Zn_ADH_class_III"/>
    <property type="match status" value="1"/>
</dbReference>
<dbReference type="RefSeq" id="WP_378070083.1">
    <property type="nucleotide sequence ID" value="NZ_JBHSBL010000020.1"/>
</dbReference>
<dbReference type="PANTHER" id="PTHR43880">
    <property type="entry name" value="ALCOHOL DEHYDROGENASE"/>
    <property type="match status" value="1"/>
</dbReference>
<dbReference type="InterPro" id="IPR002328">
    <property type="entry name" value="ADH_Zn_CS"/>
</dbReference>